<dbReference type="PRINTS" id="PR00420">
    <property type="entry name" value="RNGMNOXGNASE"/>
</dbReference>
<keyword evidence="8" id="KW-1185">Reference proteome</keyword>
<comment type="caution">
    <text evidence="7">The sequence shown here is derived from an EMBL/GenBank/DDBJ whole genome shotgun (WGS) entry which is preliminary data.</text>
</comment>
<proteinExistence type="inferred from homology"/>
<dbReference type="GO" id="GO:0071949">
    <property type="term" value="F:FAD binding"/>
    <property type="evidence" value="ECO:0007669"/>
    <property type="project" value="InterPro"/>
</dbReference>
<dbReference type="Gene3D" id="3.50.50.60">
    <property type="entry name" value="FAD/NAD(P)-binding domain"/>
    <property type="match status" value="1"/>
</dbReference>
<dbReference type="Proteomes" id="UP000813385">
    <property type="component" value="Unassembled WGS sequence"/>
</dbReference>
<evidence type="ECO:0000256" key="2">
    <source>
        <dbReference type="ARBA" id="ARBA00022630"/>
    </source>
</evidence>
<evidence type="ECO:0000256" key="5">
    <source>
        <dbReference type="ARBA" id="ARBA00023033"/>
    </source>
</evidence>
<dbReference type="InterPro" id="IPR002938">
    <property type="entry name" value="FAD-bd"/>
</dbReference>
<keyword evidence="4" id="KW-0560">Oxidoreductase</keyword>
<evidence type="ECO:0000313" key="7">
    <source>
        <dbReference type="EMBL" id="KAH7353294.1"/>
    </source>
</evidence>
<evidence type="ECO:0000256" key="4">
    <source>
        <dbReference type="ARBA" id="ARBA00023002"/>
    </source>
</evidence>
<evidence type="ECO:0000256" key="1">
    <source>
        <dbReference type="ARBA" id="ARBA00007992"/>
    </source>
</evidence>
<feature type="domain" description="FAD-binding" evidence="6">
    <location>
        <begin position="10"/>
        <end position="367"/>
    </location>
</feature>
<name>A0A8K0TDB3_9PEZI</name>
<dbReference type="OrthoDB" id="16820at2759"/>
<reference evidence="7" key="1">
    <citation type="journal article" date="2021" name="Nat. Commun.">
        <title>Genetic determinants of endophytism in the Arabidopsis root mycobiome.</title>
        <authorList>
            <person name="Mesny F."/>
            <person name="Miyauchi S."/>
            <person name="Thiergart T."/>
            <person name="Pickel B."/>
            <person name="Atanasova L."/>
            <person name="Karlsson M."/>
            <person name="Huettel B."/>
            <person name="Barry K.W."/>
            <person name="Haridas S."/>
            <person name="Chen C."/>
            <person name="Bauer D."/>
            <person name="Andreopoulos W."/>
            <person name="Pangilinan J."/>
            <person name="LaButti K."/>
            <person name="Riley R."/>
            <person name="Lipzen A."/>
            <person name="Clum A."/>
            <person name="Drula E."/>
            <person name="Henrissat B."/>
            <person name="Kohler A."/>
            <person name="Grigoriev I.V."/>
            <person name="Martin F.M."/>
            <person name="Hacquard S."/>
        </authorList>
    </citation>
    <scope>NUCLEOTIDE SEQUENCE</scope>
    <source>
        <strain evidence="7">MPI-CAGE-AT-0016</strain>
    </source>
</reference>
<protein>
    <recommendedName>
        <fullName evidence="6">FAD-binding domain-containing protein</fullName>
    </recommendedName>
</protein>
<gene>
    <name evidence="7" type="ORF">B0T11DRAFT_259534</name>
</gene>
<evidence type="ECO:0000259" key="6">
    <source>
        <dbReference type="Pfam" id="PF01494"/>
    </source>
</evidence>
<keyword evidence="2" id="KW-0285">Flavoprotein</keyword>
<dbReference type="AlphaFoldDB" id="A0A8K0TDB3"/>
<keyword evidence="3" id="KW-0274">FAD</keyword>
<dbReference type="EMBL" id="JAGPXD010000005">
    <property type="protein sequence ID" value="KAH7353294.1"/>
    <property type="molecule type" value="Genomic_DNA"/>
</dbReference>
<accession>A0A8K0TDB3</accession>
<dbReference type="GO" id="GO:0004497">
    <property type="term" value="F:monooxygenase activity"/>
    <property type="evidence" value="ECO:0007669"/>
    <property type="project" value="UniProtKB-KW"/>
</dbReference>
<dbReference type="InterPro" id="IPR050493">
    <property type="entry name" value="FAD-dep_Monooxygenase_BioMet"/>
</dbReference>
<sequence length="424" mass="46698">MAKTFGDIQKIIIIGGGPAAVLAALRLHRSNGISPVLYEIRQRPTTLGGAIGIPANGLKLLSQLGLYGECVAKGALTSKIVLHALNGCVMGEMDLSEWSKEQTGFGYLRIRRTDIMDILLDAAEREKIPIHFGKNLTAIEEKDDQVSVQFADGTTDEADFLLGCDGIHSAVRSLYVDPGMKPEYTGISNMFALIPTDTLSTVSKPISNLNATLTSDGLFAVSPTTPASDLLYWFFSREIALPVSDDGRDGWEATSKTEVDSFKSTLLQLLGRDQSAWVNMLRDFVQSTDTVKFYPVYKLPTGRPWFRGRCLIMGDAAHAMPPHASQGISMALEDVFLFSKLLKSENLTVHEGLAAYVTKRKTRTDVMLNKAERNGEVRKQTSPWRVRANELAISGGLWLYKTTGLERLGIGQKDLIYDVEKEEF</sequence>
<evidence type="ECO:0000313" key="8">
    <source>
        <dbReference type="Proteomes" id="UP000813385"/>
    </source>
</evidence>
<dbReference type="FunFam" id="3.50.50.60:FF:000156">
    <property type="entry name" value="Salicylate hydroxylase, putative"/>
    <property type="match status" value="1"/>
</dbReference>
<comment type="similarity">
    <text evidence="1">Belongs to the paxM FAD-dependent monooxygenase family.</text>
</comment>
<keyword evidence="5" id="KW-0503">Monooxygenase</keyword>
<dbReference type="SUPFAM" id="SSF51905">
    <property type="entry name" value="FAD/NAD(P)-binding domain"/>
    <property type="match status" value="1"/>
</dbReference>
<dbReference type="PANTHER" id="PTHR13789:SF309">
    <property type="entry name" value="PUTATIVE (AFU_ORTHOLOGUE AFUA_6G14510)-RELATED"/>
    <property type="match status" value="1"/>
</dbReference>
<dbReference type="Pfam" id="PF01494">
    <property type="entry name" value="FAD_binding_3"/>
    <property type="match status" value="1"/>
</dbReference>
<evidence type="ECO:0000256" key="3">
    <source>
        <dbReference type="ARBA" id="ARBA00022827"/>
    </source>
</evidence>
<dbReference type="PANTHER" id="PTHR13789">
    <property type="entry name" value="MONOOXYGENASE"/>
    <property type="match status" value="1"/>
</dbReference>
<dbReference type="InterPro" id="IPR036188">
    <property type="entry name" value="FAD/NAD-bd_sf"/>
</dbReference>
<organism evidence="7 8">
    <name type="scientific">Plectosphaerella cucumerina</name>
    <dbReference type="NCBI Taxonomy" id="40658"/>
    <lineage>
        <taxon>Eukaryota</taxon>
        <taxon>Fungi</taxon>
        <taxon>Dikarya</taxon>
        <taxon>Ascomycota</taxon>
        <taxon>Pezizomycotina</taxon>
        <taxon>Sordariomycetes</taxon>
        <taxon>Hypocreomycetidae</taxon>
        <taxon>Glomerellales</taxon>
        <taxon>Plectosphaerellaceae</taxon>
        <taxon>Plectosphaerella</taxon>
    </lineage>
</organism>